<keyword evidence="2 5" id="KW-0812">Transmembrane</keyword>
<dbReference type="PANTHER" id="PTHR12714:SF9">
    <property type="entry name" value="PROTEIN-S-ISOPRENYLCYSTEINE O-METHYLTRANSFERASE"/>
    <property type="match status" value="1"/>
</dbReference>
<feature type="transmembrane region" description="Helical" evidence="5">
    <location>
        <begin position="6"/>
        <end position="23"/>
    </location>
</feature>
<dbReference type="AlphaFoldDB" id="A0A6G4WN74"/>
<protein>
    <submittedName>
        <fullName evidence="6">Isoprenylcysteine carboxylmethyltransferase family protein</fullName>
    </submittedName>
</protein>
<proteinExistence type="predicted"/>
<feature type="transmembrane region" description="Helical" evidence="5">
    <location>
        <begin position="76"/>
        <end position="93"/>
    </location>
</feature>
<evidence type="ECO:0000256" key="2">
    <source>
        <dbReference type="ARBA" id="ARBA00022692"/>
    </source>
</evidence>
<keyword evidence="4 5" id="KW-0472">Membrane</keyword>
<dbReference type="Pfam" id="PF04140">
    <property type="entry name" value="ICMT"/>
    <property type="match status" value="1"/>
</dbReference>
<dbReference type="GO" id="GO:0016020">
    <property type="term" value="C:membrane"/>
    <property type="evidence" value="ECO:0007669"/>
    <property type="project" value="UniProtKB-SubCell"/>
</dbReference>
<evidence type="ECO:0000256" key="1">
    <source>
        <dbReference type="ARBA" id="ARBA00004141"/>
    </source>
</evidence>
<dbReference type="GO" id="GO:0004671">
    <property type="term" value="F:protein C-terminal S-isoprenylcysteine carboxyl O-methyltransferase activity"/>
    <property type="evidence" value="ECO:0007669"/>
    <property type="project" value="InterPro"/>
</dbReference>
<accession>A0A6G4WN74</accession>
<sequence length="195" mass="22331">MEVSSVGEIVWVLGIVGWYVIRYPFERRAKRVRVVTNRRSPSEIVGLVSALFGLAILPGFYVATGIPEAADYPARWWALALGAIIFVLALWVFRRAHKELGRNWSITLEIRERHALVCAGPYAVIRHPMYTSFMLMGLGQAFLLSNWAAGLAGLIGFAILFFLRVDKEERMMLENFGPQYRAYMERTKRIIPYLY</sequence>
<dbReference type="PANTHER" id="PTHR12714">
    <property type="entry name" value="PROTEIN-S ISOPRENYLCYSTEINE O-METHYLTRANSFERASE"/>
    <property type="match status" value="1"/>
</dbReference>
<reference evidence="6 7" key="1">
    <citation type="submission" date="2020-02" db="EMBL/GenBank/DDBJ databases">
        <title>Genome sequence of strain CCNWXJ40-4.</title>
        <authorList>
            <person name="Gao J."/>
            <person name="Sun J."/>
        </authorList>
    </citation>
    <scope>NUCLEOTIDE SEQUENCE [LARGE SCALE GENOMIC DNA]</scope>
    <source>
        <strain evidence="6 7">CCNWXJ 40-4</strain>
    </source>
</reference>
<feature type="transmembrane region" description="Helical" evidence="5">
    <location>
        <begin position="141"/>
        <end position="163"/>
    </location>
</feature>
<dbReference type="InterPro" id="IPR007269">
    <property type="entry name" value="ICMT_MeTrfase"/>
</dbReference>
<comment type="subcellular location">
    <subcellularLocation>
        <location evidence="1">Membrane</location>
        <topology evidence="1">Multi-pass membrane protein</topology>
    </subcellularLocation>
</comment>
<evidence type="ECO:0000313" key="7">
    <source>
        <dbReference type="Proteomes" id="UP001642900"/>
    </source>
</evidence>
<feature type="transmembrane region" description="Helical" evidence="5">
    <location>
        <begin position="114"/>
        <end position="135"/>
    </location>
</feature>
<dbReference type="EMBL" id="JAAKZF010000107">
    <property type="protein sequence ID" value="NGO55550.1"/>
    <property type="molecule type" value="Genomic_DNA"/>
</dbReference>
<dbReference type="Gene3D" id="1.20.120.1630">
    <property type="match status" value="1"/>
</dbReference>
<name>A0A6G4WN74_9HYPH</name>
<dbReference type="RefSeq" id="WP_165033902.1">
    <property type="nucleotide sequence ID" value="NZ_JAAKZF010000107.1"/>
</dbReference>
<dbReference type="NCBIfam" id="NF040696">
    <property type="entry name" value="isopcys_mtase"/>
    <property type="match status" value="1"/>
</dbReference>
<keyword evidence="7" id="KW-1185">Reference proteome</keyword>
<dbReference type="Proteomes" id="UP001642900">
    <property type="component" value="Unassembled WGS sequence"/>
</dbReference>
<keyword evidence="3 5" id="KW-1133">Transmembrane helix</keyword>
<dbReference type="InterPro" id="IPR054851">
    <property type="entry name" value="Isoprenylcys_mtase"/>
</dbReference>
<organism evidence="6 7">
    <name type="scientific">Allomesorhizobium camelthorni</name>
    <dbReference type="NCBI Taxonomy" id="475069"/>
    <lineage>
        <taxon>Bacteria</taxon>
        <taxon>Pseudomonadati</taxon>
        <taxon>Pseudomonadota</taxon>
        <taxon>Alphaproteobacteria</taxon>
        <taxon>Hyphomicrobiales</taxon>
        <taxon>Phyllobacteriaceae</taxon>
        <taxon>Allomesorhizobium</taxon>
    </lineage>
</organism>
<evidence type="ECO:0000256" key="4">
    <source>
        <dbReference type="ARBA" id="ARBA00023136"/>
    </source>
</evidence>
<evidence type="ECO:0000313" key="6">
    <source>
        <dbReference type="EMBL" id="NGO55550.1"/>
    </source>
</evidence>
<comment type="caution">
    <text evidence="6">The sequence shown here is derived from an EMBL/GenBank/DDBJ whole genome shotgun (WGS) entry which is preliminary data.</text>
</comment>
<evidence type="ECO:0000256" key="3">
    <source>
        <dbReference type="ARBA" id="ARBA00022989"/>
    </source>
</evidence>
<gene>
    <name evidence="6" type="ORF">G6N73_31690</name>
</gene>
<feature type="transmembrane region" description="Helical" evidence="5">
    <location>
        <begin position="44"/>
        <end position="64"/>
    </location>
</feature>
<evidence type="ECO:0000256" key="5">
    <source>
        <dbReference type="SAM" id="Phobius"/>
    </source>
</evidence>